<evidence type="ECO:0000313" key="3">
    <source>
        <dbReference type="Proteomes" id="UP001235744"/>
    </source>
</evidence>
<dbReference type="PROSITE" id="PS51186">
    <property type="entry name" value="GNAT"/>
    <property type="match status" value="1"/>
</dbReference>
<dbReference type="InterPro" id="IPR016181">
    <property type="entry name" value="Acyl_CoA_acyltransferase"/>
</dbReference>
<evidence type="ECO:0000259" key="1">
    <source>
        <dbReference type="PROSITE" id="PS51186"/>
    </source>
</evidence>
<dbReference type="CDD" id="cd04301">
    <property type="entry name" value="NAT_SF"/>
    <property type="match status" value="1"/>
</dbReference>
<evidence type="ECO:0000313" key="2">
    <source>
        <dbReference type="EMBL" id="WLQ56145.1"/>
    </source>
</evidence>
<organism evidence="2 3">
    <name type="scientific">Streptomyces poriferorum</name>
    <dbReference type="NCBI Taxonomy" id="2798799"/>
    <lineage>
        <taxon>Bacteria</taxon>
        <taxon>Bacillati</taxon>
        <taxon>Actinomycetota</taxon>
        <taxon>Actinomycetes</taxon>
        <taxon>Kitasatosporales</taxon>
        <taxon>Streptomycetaceae</taxon>
        <taxon>Streptomyces</taxon>
    </lineage>
</organism>
<proteinExistence type="predicted"/>
<reference evidence="2 3" key="1">
    <citation type="submission" date="2023-03" db="EMBL/GenBank/DDBJ databases">
        <title>Isolation and description of six Streptomyces strains from soil environments, able to metabolize different microbial glucans.</title>
        <authorList>
            <person name="Widen T."/>
            <person name="Larsbrink J."/>
        </authorList>
    </citation>
    <scope>NUCLEOTIDE SEQUENCE [LARGE SCALE GENOMIC DNA]</scope>
    <source>
        <strain evidence="2 3">Alt2</strain>
    </source>
</reference>
<dbReference type="EMBL" id="CP120988">
    <property type="protein sequence ID" value="WLQ56145.1"/>
    <property type="molecule type" value="Genomic_DNA"/>
</dbReference>
<dbReference type="RefSeq" id="WP_306071783.1">
    <property type="nucleotide sequence ID" value="NZ_CP120988.1"/>
</dbReference>
<feature type="domain" description="N-acetyltransferase" evidence="1">
    <location>
        <begin position="14"/>
        <end position="158"/>
    </location>
</feature>
<dbReference type="Gene3D" id="3.40.630.30">
    <property type="match status" value="1"/>
</dbReference>
<name>A0ABY9ILV0_9ACTN</name>
<protein>
    <submittedName>
        <fullName evidence="2">GNAT family N-acetyltransferase</fullName>
    </submittedName>
</protein>
<keyword evidence="3" id="KW-1185">Reference proteome</keyword>
<dbReference type="InterPro" id="IPR000182">
    <property type="entry name" value="GNAT_dom"/>
</dbReference>
<sequence length="163" mass="17870">MIDYGFFDRPGRRVTLREVGAENWREVADVAPLDDQRSHVPAMAARYLLLSMREETWNSLAVHAGDTVVGHVMWGLDDEDGSHWIGGMLIDGAEQGKGLGRAVLLTMTGWLAAQEDCWTIRLAYHPDNAVAGRLYTSLGFVPTGAVDGDEVIAELAPNQVGRH</sequence>
<accession>A0ABY9ILV0</accession>
<dbReference type="Proteomes" id="UP001235744">
    <property type="component" value="Chromosome"/>
</dbReference>
<dbReference type="Pfam" id="PF00583">
    <property type="entry name" value="Acetyltransf_1"/>
    <property type="match status" value="1"/>
</dbReference>
<gene>
    <name evidence="2" type="ORF">P8A19_12150</name>
</gene>
<dbReference type="SUPFAM" id="SSF55729">
    <property type="entry name" value="Acyl-CoA N-acyltransferases (Nat)"/>
    <property type="match status" value="1"/>
</dbReference>